<dbReference type="STRING" id="83401.SAMN05421742_104281"/>
<reference evidence="10" key="1">
    <citation type="submission" date="2016-10" db="EMBL/GenBank/DDBJ databases">
        <authorList>
            <person name="Varghese N."/>
            <person name="Submissions S."/>
        </authorList>
    </citation>
    <scope>NUCLEOTIDE SEQUENCE [LARGE SCALE GENOMIC DNA]</scope>
    <source>
        <strain evidence="10">930I</strain>
    </source>
</reference>
<evidence type="ECO:0000256" key="5">
    <source>
        <dbReference type="NCBIfam" id="TIGR00112"/>
    </source>
</evidence>
<feature type="domain" description="Pyrroline-5-carboxylate reductase catalytic N-terminal" evidence="7">
    <location>
        <begin position="10"/>
        <end position="103"/>
    </location>
</feature>
<sequence>MSLESLSLLLVGGGKMGGALLDGWRAMGLDPARARVVEPDPATARALSARGGVAAVPSPEHLPTDFAPEVIILAVKPQMMAKVAPDYGGMARPGTLVVSVAAGIPRASLAGWLGDRAHIVRAMPNTPAAVGRGITVACCPGLEDKSRALVQQLLEAVGEVAWVEDEGLMDAVTAVSGSGPAYVFHLAEALAEAGAKAGLPAEVAARLARVTVAGAGELLHQSPDSPATLRTNVTSPGGTTAAGLEVLMDAERGLARLLEDTVAAAARRSRELAG</sequence>
<keyword evidence="2 4" id="KW-0521">NADP</keyword>
<dbReference type="SUPFAM" id="SSF48179">
    <property type="entry name" value="6-phosphogluconate dehydrogenase C-terminal domain-like"/>
    <property type="match status" value="1"/>
</dbReference>
<evidence type="ECO:0000256" key="1">
    <source>
        <dbReference type="ARBA" id="ARBA00005525"/>
    </source>
</evidence>
<keyword evidence="4" id="KW-0641">Proline biosynthesis</keyword>
<organism evidence="9 10">
    <name type="scientific">Roseospirillum parvum</name>
    <dbReference type="NCBI Taxonomy" id="83401"/>
    <lineage>
        <taxon>Bacteria</taxon>
        <taxon>Pseudomonadati</taxon>
        <taxon>Pseudomonadota</taxon>
        <taxon>Alphaproteobacteria</taxon>
        <taxon>Rhodospirillales</taxon>
        <taxon>Rhodospirillaceae</taxon>
        <taxon>Roseospirillum</taxon>
    </lineage>
</organism>
<feature type="binding site" evidence="6">
    <location>
        <begin position="74"/>
        <end position="77"/>
    </location>
    <ligand>
        <name>NADP(+)</name>
        <dbReference type="ChEBI" id="CHEBI:58349"/>
    </ligand>
</feature>
<evidence type="ECO:0000256" key="3">
    <source>
        <dbReference type="ARBA" id="ARBA00023002"/>
    </source>
</evidence>
<keyword evidence="10" id="KW-1185">Reference proteome</keyword>
<dbReference type="AlphaFoldDB" id="A0A1G8A0J6"/>
<dbReference type="HAMAP" id="MF_01925">
    <property type="entry name" value="P5C_reductase"/>
    <property type="match status" value="1"/>
</dbReference>
<dbReference type="InterPro" id="IPR000304">
    <property type="entry name" value="Pyrroline-COOH_reductase"/>
</dbReference>
<dbReference type="InterPro" id="IPR036291">
    <property type="entry name" value="NAD(P)-bd_dom_sf"/>
</dbReference>
<dbReference type="InterPro" id="IPR029036">
    <property type="entry name" value="P5CR_dimer"/>
</dbReference>
<keyword evidence="4" id="KW-0963">Cytoplasm</keyword>
<dbReference type="PIRSF" id="PIRSF000193">
    <property type="entry name" value="Pyrrol-5-carb_rd"/>
    <property type="match status" value="1"/>
</dbReference>
<comment type="catalytic activity">
    <reaction evidence="4">
        <text>L-proline + NADP(+) = (S)-1-pyrroline-5-carboxylate + NADPH + 2 H(+)</text>
        <dbReference type="Rhea" id="RHEA:14109"/>
        <dbReference type="ChEBI" id="CHEBI:15378"/>
        <dbReference type="ChEBI" id="CHEBI:17388"/>
        <dbReference type="ChEBI" id="CHEBI:57783"/>
        <dbReference type="ChEBI" id="CHEBI:58349"/>
        <dbReference type="ChEBI" id="CHEBI:60039"/>
        <dbReference type="EC" id="1.5.1.2"/>
    </reaction>
</comment>
<accession>A0A1G8A0J6</accession>
<dbReference type="PANTHER" id="PTHR11645">
    <property type="entry name" value="PYRROLINE-5-CARBOXYLATE REDUCTASE"/>
    <property type="match status" value="1"/>
</dbReference>
<dbReference type="Pfam" id="PF14748">
    <property type="entry name" value="P5CR_dimer"/>
    <property type="match status" value="1"/>
</dbReference>
<dbReference type="GO" id="GO:0004735">
    <property type="term" value="F:pyrroline-5-carboxylate reductase activity"/>
    <property type="evidence" value="ECO:0007669"/>
    <property type="project" value="UniProtKB-UniRule"/>
</dbReference>
<dbReference type="FunFam" id="1.10.3730.10:FF:000001">
    <property type="entry name" value="Pyrroline-5-carboxylate reductase"/>
    <property type="match status" value="1"/>
</dbReference>
<dbReference type="SUPFAM" id="SSF51735">
    <property type="entry name" value="NAD(P)-binding Rossmann-fold domains"/>
    <property type="match status" value="1"/>
</dbReference>
<dbReference type="NCBIfam" id="TIGR00112">
    <property type="entry name" value="proC"/>
    <property type="match status" value="1"/>
</dbReference>
<dbReference type="EC" id="1.5.1.2" evidence="4 5"/>
<evidence type="ECO:0000313" key="9">
    <source>
        <dbReference type="EMBL" id="SDH14423.1"/>
    </source>
</evidence>
<dbReference type="OrthoDB" id="9805754at2"/>
<dbReference type="Gene3D" id="3.40.50.720">
    <property type="entry name" value="NAD(P)-binding Rossmann-like Domain"/>
    <property type="match status" value="1"/>
</dbReference>
<comment type="function">
    <text evidence="4">Catalyzes the reduction of 1-pyrroline-5-carboxylate (PCA) to L-proline.</text>
</comment>
<dbReference type="UniPathway" id="UPA00098">
    <property type="reaction ID" value="UER00361"/>
</dbReference>
<keyword evidence="4" id="KW-0028">Amino-acid biosynthesis</keyword>
<evidence type="ECO:0000256" key="6">
    <source>
        <dbReference type="PIRSR" id="PIRSR000193-1"/>
    </source>
</evidence>
<proteinExistence type="inferred from homology"/>
<evidence type="ECO:0000256" key="2">
    <source>
        <dbReference type="ARBA" id="ARBA00022857"/>
    </source>
</evidence>
<gene>
    <name evidence="4" type="primary">proC</name>
    <name evidence="9" type="ORF">SAMN05421742_104281</name>
</gene>
<comment type="similarity">
    <text evidence="1 4">Belongs to the pyrroline-5-carboxylate reductase family.</text>
</comment>
<comment type="subcellular location">
    <subcellularLocation>
        <location evidence="4">Cytoplasm</location>
    </subcellularLocation>
</comment>
<comment type="catalytic activity">
    <reaction evidence="4">
        <text>L-proline + NAD(+) = (S)-1-pyrroline-5-carboxylate + NADH + 2 H(+)</text>
        <dbReference type="Rhea" id="RHEA:14105"/>
        <dbReference type="ChEBI" id="CHEBI:15378"/>
        <dbReference type="ChEBI" id="CHEBI:17388"/>
        <dbReference type="ChEBI" id="CHEBI:57540"/>
        <dbReference type="ChEBI" id="CHEBI:57945"/>
        <dbReference type="ChEBI" id="CHEBI:60039"/>
        <dbReference type="EC" id="1.5.1.2"/>
    </reaction>
</comment>
<dbReference type="InterPro" id="IPR028939">
    <property type="entry name" value="P5C_Rdtase_cat_N"/>
</dbReference>
<dbReference type="Proteomes" id="UP000217076">
    <property type="component" value="Unassembled WGS sequence"/>
</dbReference>
<protein>
    <recommendedName>
        <fullName evidence="4 5">Pyrroline-5-carboxylate reductase</fullName>
        <shortName evidence="4">P5C reductase</shortName>
        <shortName evidence="4">P5CR</shortName>
        <ecNumber evidence="4 5">1.5.1.2</ecNumber>
    </recommendedName>
    <alternativeName>
        <fullName evidence="4">PCA reductase</fullName>
    </alternativeName>
</protein>
<dbReference type="EMBL" id="FNCV01000004">
    <property type="protein sequence ID" value="SDH14423.1"/>
    <property type="molecule type" value="Genomic_DNA"/>
</dbReference>
<evidence type="ECO:0000259" key="8">
    <source>
        <dbReference type="Pfam" id="PF14748"/>
    </source>
</evidence>
<dbReference type="GO" id="GO:0005737">
    <property type="term" value="C:cytoplasm"/>
    <property type="evidence" value="ECO:0007669"/>
    <property type="project" value="UniProtKB-SubCell"/>
</dbReference>
<dbReference type="Pfam" id="PF03807">
    <property type="entry name" value="F420_oxidored"/>
    <property type="match status" value="1"/>
</dbReference>
<dbReference type="Gene3D" id="1.10.3730.10">
    <property type="entry name" value="ProC C-terminal domain-like"/>
    <property type="match status" value="1"/>
</dbReference>
<dbReference type="InterPro" id="IPR008927">
    <property type="entry name" value="6-PGluconate_DH-like_C_sf"/>
</dbReference>
<keyword evidence="3 4" id="KW-0560">Oxidoreductase</keyword>
<feature type="domain" description="Pyrroline-5-carboxylate reductase dimerisation" evidence="8">
    <location>
        <begin position="166"/>
        <end position="272"/>
    </location>
</feature>
<evidence type="ECO:0000313" key="10">
    <source>
        <dbReference type="Proteomes" id="UP000217076"/>
    </source>
</evidence>
<dbReference type="RefSeq" id="WP_092618229.1">
    <property type="nucleotide sequence ID" value="NZ_FNCV01000004.1"/>
</dbReference>
<name>A0A1G8A0J6_9PROT</name>
<dbReference type="GO" id="GO:0055129">
    <property type="term" value="P:L-proline biosynthetic process"/>
    <property type="evidence" value="ECO:0007669"/>
    <property type="project" value="UniProtKB-UniRule"/>
</dbReference>
<comment type="pathway">
    <text evidence="4">Amino-acid biosynthesis; L-proline biosynthesis; L-proline from L-glutamate 5-semialdehyde: step 1/1.</text>
</comment>
<dbReference type="PANTHER" id="PTHR11645:SF0">
    <property type="entry name" value="PYRROLINE-5-CARBOXYLATE REDUCTASE 3"/>
    <property type="match status" value="1"/>
</dbReference>
<evidence type="ECO:0000259" key="7">
    <source>
        <dbReference type="Pfam" id="PF03807"/>
    </source>
</evidence>
<evidence type="ECO:0000256" key="4">
    <source>
        <dbReference type="HAMAP-Rule" id="MF_01925"/>
    </source>
</evidence>